<name>A0A518CY40_9BACT</name>
<gene>
    <name evidence="8" type="primary">ugpC</name>
    <name evidence="8" type="ORF">Pla163_12560</name>
</gene>
<dbReference type="OrthoDB" id="9790614at2"/>
<dbReference type="Proteomes" id="UP000319342">
    <property type="component" value="Chromosome"/>
</dbReference>
<keyword evidence="6" id="KW-0472">Membrane</keyword>
<dbReference type="PROSITE" id="PS50893">
    <property type="entry name" value="ABC_TRANSPORTER_2"/>
    <property type="match status" value="1"/>
</dbReference>
<dbReference type="SUPFAM" id="SSF52540">
    <property type="entry name" value="P-loop containing nucleoside triphosphate hydrolases"/>
    <property type="match status" value="1"/>
</dbReference>
<feature type="domain" description="ABC transporter" evidence="7">
    <location>
        <begin position="4"/>
        <end position="253"/>
    </location>
</feature>
<evidence type="ECO:0000256" key="2">
    <source>
        <dbReference type="ARBA" id="ARBA00022475"/>
    </source>
</evidence>
<keyword evidence="3" id="KW-0547">Nucleotide-binding</keyword>
<keyword evidence="1" id="KW-0813">Transport</keyword>
<dbReference type="GO" id="GO:0016887">
    <property type="term" value="F:ATP hydrolysis activity"/>
    <property type="evidence" value="ECO:0007669"/>
    <property type="project" value="InterPro"/>
</dbReference>
<evidence type="ECO:0000259" key="7">
    <source>
        <dbReference type="PROSITE" id="PS50893"/>
    </source>
</evidence>
<dbReference type="Gene3D" id="2.40.50.100">
    <property type="match status" value="1"/>
</dbReference>
<evidence type="ECO:0000256" key="6">
    <source>
        <dbReference type="ARBA" id="ARBA00023136"/>
    </source>
</evidence>
<keyword evidence="5" id="KW-1278">Translocase</keyword>
<evidence type="ECO:0000256" key="3">
    <source>
        <dbReference type="ARBA" id="ARBA00022741"/>
    </source>
</evidence>
<dbReference type="Pfam" id="PF08402">
    <property type="entry name" value="TOBE_2"/>
    <property type="match status" value="1"/>
</dbReference>
<dbReference type="AlphaFoldDB" id="A0A518CY40"/>
<evidence type="ECO:0000256" key="1">
    <source>
        <dbReference type="ARBA" id="ARBA00022448"/>
    </source>
</evidence>
<sequence>MASVRLENVTKHFGTSVAVAGIDLEIEDGTYCVLVGPSGCGKSTTLRLIAGLDEPTSGTIAIDGRRVEDLPPHRRDVAFVFQGYALYPHLSVADNLAFGLRRRREHGSRARALVSPDYRTRHRSESEAIAARVRDVAEQLELTELLARKPFELSGGQQQRVALGRALVRDPKVFLLDEPLSNLDARLRSRTRDELVRLQRRVRGTFVHVTHDQEEALALADRIVVMAEGAVQQNGTPAQIHARPANRFVASFVGQPAMRFVAGRVERDGDGAQRCSFEGGGLRVRLGAPAVPAAAAVLGVRPSDLELAAFGTSQPAGGGATDIGTARLVEVHDFGDHLDLELATAGDARLAVRTTRRALAAAELDGAPGGEVLLRAAPDALHLFEPGEFGARLGGGADERPAT</sequence>
<evidence type="ECO:0000256" key="4">
    <source>
        <dbReference type="ARBA" id="ARBA00022840"/>
    </source>
</evidence>
<dbReference type="FunFam" id="3.40.50.300:FF:000042">
    <property type="entry name" value="Maltose/maltodextrin ABC transporter, ATP-binding protein"/>
    <property type="match status" value="1"/>
</dbReference>
<dbReference type="InterPro" id="IPR008995">
    <property type="entry name" value="Mo/tungstate-bd_C_term_dom"/>
</dbReference>
<dbReference type="InterPro" id="IPR027417">
    <property type="entry name" value="P-loop_NTPase"/>
</dbReference>
<dbReference type="GO" id="GO:0005524">
    <property type="term" value="F:ATP binding"/>
    <property type="evidence" value="ECO:0007669"/>
    <property type="project" value="UniProtKB-KW"/>
</dbReference>
<protein>
    <submittedName>
        <fullName evidence="8">sn-glycerol-3-phosphate import ATP-binding protein UgpC</fullName>
    </submittedName>
</protein>
<proteinExistence type="predicted"/>
<dbReference type="Pfam" id="PF00005">
    <property type="entry name" value="ABC_tran"/>
    <property type="match status" value="1"/>
</dbReference>
<dbReference type="InterPro" id="IPR003439">
    <property type="entry name" value="ABC_transporter-like_ATP-bd"/>
</dbReference>
<dbReference type="PROSITE" id="PS00211">
    <property type="entry name" value="ABC_TRANSPORTER_1"/>
    <property type="match status" value="1"/>
</dbReference>
<dbReference type="InterPro" id="IPR013611">
    <property type="entry name" value="Transp-assoc_OB_typ2"/>
</dbReference>
<dbReference type="InterPro" id="IPR003593">
    <property type="entry name" value="AAA+_ATPase"/>
</dbReference>
<accession>A0A518CY40</accession>
<dbReference type="InterPro" id="IPR017871">
    <property type="entry name" value="ABC_transporter-like_CS"/>
</dbReference>
<dbReference type="GO" id="GO:0140359">
    <property type="term" value="F:ABC-type transporter activity"/>
    <property type="evidence" value="ECO:0007669"/>
    <property type="project" value="UniProtKB-ARBA"/>
</dbReference>
<dbReference type="SMART" id="SM00382">
    <property type="entry name" value="AAA"/>
    <property type="match status" value="1"/>
</dbReference>
<evidence type="ECO:0000313" key="9">
    <source>
        <dbReference type="Proteomes" id="UP000319342"/>
    </source>
</evidence>
<organism evidence="8 9">
    <name type="scientific">Rohdeia mirabilis</name>
    <dbReference type="NCBI Taxonomy" id="2528008"/>
    <lineage>
        <taxon>Bacteria</taxon>
        <taxon>Pseudomonadati</taxon>
        <taxon>Planctomycetota</taxon>
        <taxon>Planctomycetia</taxon>
        <taxon>Planctomycetia incertae sedis</taxon>
        <taxon>Rohdeia</taxon>
    </lineage>
</organism>
<dbReference type="EMBL" id="CP036290">
    <property type="protein sequence ID" value="QDU84151.1"/>
    <property type="molecule type" value="Genomic_DNA"/>
</dbReference>
<keyword evidence="4 8" id="KW-0067">ATP-binding</keyword>
<dbReference type="GO" id="GO:0055052">
    <property type="term" value="C:ATP-binding cassette (ABC) transporter complex, substrate-binding subunit-containing"/>
    <property type="evidence" value="ECO:0007669"/>
    <property type="project" value="TreeGrafter"/>
</dbReference>
<dbReference type="Gene3D" id="3.40.50.300">
    <property type="entry name" value="P-loop containing nucleotide triphosphate hydrolases"/>
    <property type="match status" value="1"/>
</dbReference>
<dbReference type="PANTHER" id="PTHR43875:SF15">
    <property type="entry name" value="TREHALOSE IMPORT ATP-BINDING PROTEIN SUGC"/>
    <property type="match status" value="1"/>
</dbReference>
<reference evidence="8 9" key="1">
    <citation type="submission" date="2019-02" db="EMBL/GenBank/DDBJ databases">
        <title>Deep-cultivation of Planctomycetes and their phenomic and genomic characterization uncovers novel biology.</title>
        <authorList>
            <person name="Wiegand S."/>
            <person name="Jogler M."/>
            <person name="Boedeker C."/>
            <person name="Pinto D."/>
            <person name="Vollmers J."/>
            <person name="Rivas-Marin E."/>
            <person name="Kohn T."/>
            <person name="Peeters S.H."/>
            <person name="Heuer A."/>
            <person name="Rast P."/>
            <person name="Oberbeckmann S."/>
            <person name="Bunk B."/>
            <person name="Jeske O."/>
            <person name="Meyerdierks A."/>
            <person name="Storesund J.E."/>
            <person name="Kallscheuer N."/>
            <person name="Luecker S."/>
            <person name="Lage O.M."/>
            <person name="Pohl T."/>
            <person name="Merkel B.J."/>
            <person name="Hornburger P."/>
            <person name="Mueller R.-W."/>
            <person name="Bruemmer F."/>
            <person name="Labrenz M."/>
            <person name="Spormann A.M."/>
            <person name="Op den Camp H."/>
            <person name="Overmann J."/>
            <person name="Amann R."/>
            <person name="Jetten M.S.M."/>
            <person name="Mascher T."/>
            <person name="Medema M.H."/>
            <person name="Devos D.P."/>
            <person name="Kaster A.-K."/>
            <person name="Ovreas L."/>
            <person name="Rohde M."/>
            <person name="Galperin M.Y."/>
            <person name="Jogler C."/>
        </authorList>
    </citation>
    <scope>NUCLEOTIDE SEQUENCE [LARGE SCALE GENOMIC DNA]</scope>
    <source>
        <strain evidence="8 9">Pla163</strain>
    </source>
</reference>
<dbReference type="InterPro" id="IPR047641">
    <property type="entry name" value="ABC_transpr_MalK/UgpC-like"/>
</dbReference>
<keyword evidence="9" id="KW-1185">Reference proteome</keyword>
<dbReference type="RefSeq" id="WP_145185172.1">
    <property type="nucleotide sequence ID" value="NZ_CP036290.1"/>
</dbReference>
<evidence type="ECO:0000256" key="5">
    <source>
        <dbReference type="ARBA" id="ARBA00022967"/>
    </source>
</evidence>
<dbReference type="SUPFAM" id="SSF50331">
    <property type="entry name" value="MOP-like"/>
    <property type="match status" value="1"/>
</dbReference>
<keyword evidence="2" id="KW-1003">Cell membrane</keyword>
<dbReference type="PANTHER" id="PTHR43875">
    <property type="entry name" value="MALTODEXTRIN IMPORT ATP-BINDING PROTEIN MSMX"/>
    <property type="match status" value="1"/>
</dbReference>
<evidence type="ECO:0000313" key="8">
    <source>
        <dbReference type="EMBL" id="QDU84151.1"/>
    </source>
</evidence>